<dbReference type="InterPro" id="IPR050250">
    <property type="entry name" value="Macrolide_Exporter_MacB"/>
</dbReference>
<evidence type="ECO:0000256" key="7">
    <source>
        <dbReference type="SAM" id="Phobius"/>
    </source>
</evidence>
<dbReference type="EC" id="3.6.3.-" evidence="10"/>
<dbReference type="PANTHER" id="PTHR30572:SF4">
    <property type="entry name" value="ABC TRANSPORTER PERMEASE YTRF"/>
    <property type="match status" value="1"/>
</dbReference>
<comment type="subcellular location">
    <subcellularLocation>
        <location evidence="1">Cell membrane</location>
        <topology evidence="1">Multi-pass membrane protein</topology>
    </subcellularLocation>
</comment>
<comment type="caution">
    <text evidence="10">The sequence shown here is derived from an EMBL/GenBank/DDBJ whole genome shotgun (WGS) entry which is preliminary data.</text>
</comment>
<name>A0A1J5S5M2_9ZZZZ</name>
<keyword evidence="5 7" id="KW-0472">Membrane</keyword>
<feature type="transmembrane region" description="Helical" evidence="7">
    <location>
        <begin position="772"/>
        <end position="795"/>
    </location>
</feature>
<dbReference type="Pfam" id="PF12704">
    <property type="entry name" value="MacB_PCD"/>
    <property type="match status" value="2"/>
</dbReference>
<keyword evidence="2" id="KW-1003">Cell membrane</keyword>
<accession>A0A1J5S5M2</accession>
<evidence type="ECO:0000256" key="1">
    <source>
        <dbReference type="ARBA" id="ARBA00004651"/>
    </source>
</evidence>
<protein>
    <submittedName>
        <fullName evidence="10">Macrolide export ATP-binding/permease protein MacB</fullName>
        <ecNumber evidence="10">3.6.3.-</ecNumber>
    </submittedName>
</protein>
<keyword evidence="10" id="KW-0067">ATP-binding</keyword>
<gene>
    <name evidence="10" type="primary">macB_29</name>
    <name evidence="10" type="ORF">GALL_141620</name>
</gene>
<feature type="transmembrane region" description="Helical" evidence="7">
    <location>
        <begin position="274"/>
        <end position="302"/>
    </location>
</feature>
<dbReference type="InterPro" id="IPR003838">
    <property type="entry name" value="ABC3_permease_C"/>
</dbReference>
<keyword evidence="3 7" id="KW-0812">Transmembrane</keyword>
<dbReference type="EMBL" id="MLJW01000063">
    <property type="protein sequence ID" value="OIR03745.1"/>
    <property type="molecule type" value="Genomic_DNA"/>
</dbReference>
<feature type="transmembrane region" description="Helical" evidence="7">
    <location>
        <begin position="730"/>
        <end position="752"/>
    </location>
</feature>
<dbReference type="InterPro" id="IPR025857">
    <property type="entry name" value="MacB_PCD"/>
</dbReference>
<evidence type="ECO:0000256" key="2">
    <source>
        <dbReference type="ARBA" id="ARBA00022475"/>
    </source>
</evidence>
<feature type="domain" description="ABC3 transporter permease C-terminal" evidence="8">
    <location>
        <begin position="689"/>
        <end position="802"/>
    </location>
</feature>
<dbReference type="GO" id="GO:0016787">
    <property type="term" value="F:hydrolase activity"/>
    <property type="evidence" value="ECO:0007669"/>
    <property type="project" value="UniProtKB-KW"/>
</dbReference>
<feature type="transmembrane region" description="Helical" evidence="7">
    <location>
        <begin position="376"/>
        <end position="397"/>
    </location>
</feature>
<organism evidence="10">
    <name type="scientific">mine drainage metagenome</name>
    <dbReference type="NCBI Taxonomy" id="410659"/>
    <lineage>
        <taxon>unclassified sequences</taxon>
        <taxon>metagenomes</taxon>
        <taxon>ecological metagenomes</taxon>
    </lineage>
</organism>
<proteinExistence type="inferred from homology"/>
<dbReference type="GO" id="GO:0005524">
    <property type="term" value="F:ATP binding"/>
    <property type="evidence" value="ECO:0007669"/>
    <property type="project" value="UniProtKB-KW"/>
</dbReference>
<dbReference type="AlphaFoldDB" id="A0A1J5S5M2"/>
<feature type="domain" description="MacB-like periplasmic core" evidence="9">
    <location>
        <begin position="19"/>
        <end position="239"/>
    </location>
</feature>
<keyword evidence="10" id="KW-0547">Nucleotide-binding</keyword>
<evidence type="ECO:0000256" key="5">
    <source>
        <dbReference type="ARBA" id="ARBA00023136"/>
    </source>
</evidence>
<evidence type="ECO:0000256" key="3">
    <source>
        <dbReference type="ARBA" id="ARBA00022692"/>
    </source>
</evidence>
<feature type="transmembrane region" description="Helical" evidence="7">
    <location>
        <begin position="334"/>
        <end position="356"/>
    </location>
</feature>
<feature type="transmembrane region" description="Helical" evidence="7">
    <location>
        <begin position="427"/>
        <end position="450"/>
    </location>
</feature>
<keyword evidence="4 7" id="KW-1133">Transmembrane helix</keyword>
<evidence type="ECO:0000259" key="9">
    <source>
        <dbReference type="Pfam" id="PF12704"/>
    </source>
</evidence>
<feature type="domain" description="ABC3 transporter permease C-terminal" evidence="8">
    <location>
        <begin position="284"/>
        <end position="403"/>
    </location>
</feature>
<comment type="similarity">
    <text evidence="6">Belongs to the ABC-4 integral membrane protein family.</text>
</comment>
<feature type="domain" description="MacB-like periplasmic core" evidence="9">
    <location>
        <begin position="488"/>
        <end position="626"/>
    </location>
</feature>
<evidence type="ECO:0000259" key="8">
    <source>
        <dbReference type="Pfam" id="PF02687"/>
    </source>
</evidence>
<dbReference type="NCBIfam" id="TIGR03434">
    <property type="entry name" value="ADOP"/>
    <property type="match status" value="1"/>
</dbReference>
<sequence>MISDLRFAFRQFARNPGLTAVIIATLALGIGASTTVLCWIQGILLNPIPGAVDSGRFVAITNTWGSSRGDCSSLPDDRDLATHTDLFSGVIASQVTPACLRADHRADWLYGQIATANFFDVLGVRPLLGRTFLPDEDQAPGGNPVLVISADLWRRRFNSDPSVIGRKVELNQVMFTIVGVAPAGFKGTMGGLRCDFWAPVSMCRQVAGTGWLTERAARWLHTQARLAPGVSASQAEAALGPISAQLAAAYPGTNRDVRLHAIPLMRAPYGGQAFFYPVLRVLLVVSLGVLLIVIVNIANLLLARAVQRQREIAIRLAVGASRLRIIRQLLVESLLLALAGGAGGVLLAFWSVGLLAAFIPKTYLPAGYDFPVDGRILAATAGLSIGAGILFGIVPAWQSARQNLQASLKDGGKSSTGGPAHHRIRRLLVVSQVALALVLLVGAALCFQGLRRARQVRIGFDPHHLLLAGLRIGMNGYNETSGIRFYHELTRRVAAIPGVKSVALASWFPLGFEGVGGTGIEVPGRVHRDGDDTSTNTVIISPGYFATMGTPLVEGRDFAASDDRSSAPVAIVNQTFARHFFPGTDPLGHTFRAYGRSYTVVGVARDGKYRHIDEPSTAFAFFPYAQGVPELNLGLCIRTLGDPASVGAGLQSLIHGIDPRVEIWTEQRMTEYIKASFMAQTIATSLLLVLGLVALALAALGIYGVMSYLVAQRTQEIGVRVALGARRGEILAMILRQGISLAAAGLAVGLLLAALSSHLLASFLNGVSPFDLVTFVGVPVLLAAVAVLSTCLPAFRATRVDPLIALKSE</sequence>
<keyword evidence="10" id="KW-0378">Hydrolase</keyword>
<dbReference type="GO" id="GO:0022857">
    <property type="term" value="F:transmembrane transporter activity"/>
    <property type="evidence" value="ECO:0007669"/>
    <property type="project" value="TreeGrafter"/>
</dbReference>
<reference evidence="10" key="1">
    <citation type="submission" date="2016-10" db="EMBL/GenBank/DDBJ databases">
        <title>Sequence of Gallionella enrichment culture.</title>
        <authorList>
            <person name="Poehlein A."/>
            <person name="Muehling M."/>
            <person name="Daniel R."/>
        </authorList>
    </citation>
    <scope>NUCLEOTIDE SEQUENCE</scope>
</reference>
<evidence type="ECO:0000256" key="4">
    <source>
        <dbReference type="ARBA" id="ARBA00022989"/>
    </source>
</evidence>
<dbReference type="InterPro" id="IPR017800">
    <property type="entry name" value="ADOP"/>
</dbReference>
<evidence type="ECO:0000313" key="10">
    <source>
        <dbReference type="EMBL" id="OIR03745.1"/>
    </source>
</evidence>
<dbReference type="PANTHER" id="PTHR30572">
    <property type="entry name" value="MEMBRANE COMPONENT OF TRANSPORTER-RELATED"/>
    <property type="match status" value="1"/>
</dbReference>
<dbReference type="GO" id="GO:0005886">
    <property type="term" value="C:plasma membrane"/>
    <property type="evidence" value="ECO:0007669"/>
    <property type="project" value="UniProtKB-SubCell"/>
</dbReference>
<feature type="transmembrane region" description="Helical" evidence="7">
    <location>
        <begin position="686"/>
        <end position="710"/>
    </location>
</feature>
<evidence type="ECO:0000256" key="6">
    <source>
        <dbReference type="ARBA" id="ARBA00038076"/>
    </source>
</evidence>
<dbReference type="Pfam" id="PF02687">
    <property type="entry name" value="FtsX"/>
    <property type="match status" value="2"/>
</dbReference>